<evidence type="ECO:0000313" key="3">
    <source>
        <dbReference type="Proteomes" id="UP001157418"/>
    </source>
</evidence>
<comment type="caution">
    <text evidence="2">The sequence shown here is derived from an EMBL/GenBank/DDBJ whole genome shotgun (WGS) entry which is preliminary data.</text>
</comment>
<name>A0AAU9M8T6_9ASTR</name>
<reference evidence="2 3" key="1">
    <citation type="submission" date="2022-01" db="EMBL/GenBank/DDBJ databases">
        <authorList>
            <person name="Xiong W."/>
            <person name="Schranz E."/>
        </authorList>
    </citation>
    <scope>NUCLEOTIDE SEQUENCE [LARGE SCALE GENOMIC DNA]</scope>
</reference>
<feature type="region of interest" description="Disordered" evidence="1">
    <location>
        <begin position="1"/>
        <end position="62"/>
    </location>
</feature>
<evidence type="ECO:0000313" key="2">
    <source>
        <dbReference type="EMBL" id="CAH1421921.1"/>
    </source>
</evidence>
<sequence>MNSLQFLNDDECEENMERNGDSEEINLGDDEPLFPSFPQTSSSKRKKSKDISNNRSTKTKSSYLEEKLEVVLDALSKKRTQTFPPTNPSPTLSDCMNIVVTFPSINEGST</sequence>
<proteinExistence type="predicted"/>
<dbReference type="AlphaFoldDB" id="A0AAU9M8T6"/>
<feature type="compositionally biased region" description="Acidic residues" evidence="1">
    <location>
        <begin position="22"/>
        <end position="32"/>
    </location>
</feature>
<organism evidence="2 3">
    <name type="scientific">Lactuca virosa</name>
    <dbReference type="NCBI Taxonomy" id="75947"/>
    <lineage>
        <taxon>Eukaryota</taxon>
        <taxon>Viridiplantae</taxon>
        <taxon>Streptophyta</taxon>
        <taxon>Embryophyta</taxon>
        <taxon>Tracheophyta</taxon>
        <taxon>Spermatophyta</taxon>
        <taxon>Magnoliopsida</taxon>
        <taxon>eudicotyledons</taxon>
        <taxon>Gunneridae</taxon>
        <taxon>Pentapetalae</taxon>
        <taxon>asterids</taxon>
        <taxon>campanulids</taxon>
        <taxon>Asterales</taxon>
        <taxon>Asteraceae</taxon>
        <taxon>Cichorioideae</taxon>
        <taxon>Cichorieae</taxon>
        <taxon>Lactucinae</taxon>
        <taxon>Lactuca</taxon>
    </lineage>
</organism>
<protein>
    <submittedName>
        <fullName evidence="2">Uncharacterized protein</fullName>
    </submittedName>
</protein>
<dbReference type="EMBL" id="CAKMRJ010001112">
    <property type="protein sequence ID" value="CAH1421921.1"/>
    <property type="molecule type" value="Genomic_DNA"/>
</dbReference>
<evidence type="ECO:0000256" key="1">
    <source>
        <dbReference type="SAM" id="MobiDB-lite"/>
    </source>
</evidence>
<dbReference type="Proteomes" id="UP001157418">
    <property type="component" value="Unassembled WGS sequence"/>
</dbReference>
<keyword evidence="3" id="KW-1185">Reference proteome</keyword>
<accession>A0AAU9M8T6</accession>
<gene>
    <name evidence="2" type="ORF">LVIROSA_LOCUS9293</name>
</gene>